<dbReference type="InterPro" id="IPR006901">
    <property type="entry name" value="TrmK"/>
</dbReference>
<evidence type="ECO:0000313" key="2">
    <source>
        <dbReference type="Proteomes" id="UP000288024"/>
    </source>
</evidence>
<dbReference type="PANTHER" id="PTHR38451">
    <property type="entry name" value="TRNA (ADENINE(22)-N(1))-METHYLTRANSFERASE"/>
    <property type="match status" value="1"/>
</dbReference>
<sequence length="239" mass="26632">MNTDRLSNRLETVAKYIPAGAKFADIGSDHAYLPCYMLKKQKASFAIAGEVVDGPFLSAQKQVVNEGLSDVISVRKGNGLEVINDGEVDCITIAGMGGSLIAAILDDGKDKLRSVKRLVLQPNVSAYSIRIWLMENDWSLVTEEIIEEDDKIYEVLVAERGEGKKPYSSHIDAELLLGPYLSKERNQAFQKKWSMEKANWERIIGRLETANETEETAAKRQELSWKIALVQEVLGNESN</sequence>
<gene>
    <name evidence="1" type="ORF">EM808_06775</name>
</gene>
<dbReference type="SUPFAM" id="SSF53335">
    <property type="entry name" value="S-adenosyl-L-methionine-dependent methyltransferases"/>
    <property type="match status" value="1"/>
</dbReference>
<accession>A0A3S2TVB8</accession>
<proteinExistence type="predicted"/>
<keyword evidence="1" id="KW-0808">Transferase</keyword>
<dbReference type="GO" id="GO:0032259">
    <property type="term" value="P:methylation"/>
    <property type="evidence" value="ECO:0007669"/>
    <property type="project" value="UniProtKB-KW"/>
</dbReference>
<protein>
    <submittedName>
        <fullName evidence="1">tRNA (Adenine-N(1))-methyltransferase</fullName>
    </submittedName>
</protein>
<name>A0A3S2TVB8_9BACI</name>
<dbReference type="Gene3D" id="3.40.50.150">
    <property type="entry name" value="Vaccinia Virus protein VP39"/>
    <property type="match status" value="1"/>
</dbReference>
<dbReference type="AlphaFoldDB" id="A0A3S2TVB8"/>
<keyword evidence="1" id="KW-0489">Methyltransferase</keyword>
<dbReference type="GO" id="GO:0160105">
    <property type="term" value="F:tRNA (adenine(22)-N1)-methyltransferase activity"/>
    <property type="evidence" value="ECO:0007669"/>
    <property type="project" value="InterPro"/>
</dbReference>
<comment type="caution">
    <text evidence="1">The sequence shown here is derived from an EMBL/GenBank/DDBJ whole genome shotgun (WGS) entry which is preliminary data.</text>
</comment>
<dbReference type="PANTHER" id="PTHR38451:SF1">
    <property type="entry name" value="TRNA (ADENINE(22)-N(1))-METHYLTRANSFERASE"/>
    <property type="match status" value="1"/>
</dbReference>
<dbReference type="Gene3D" id="1.10.287.1890">
    <property type="match status" value="1"/>
</dbReference>
<dbReference type="RefSeq" id="WP_127737426.1">
    <property type="nucleotide sequence ID" value="NZ_CAJCKN010000067.1"/>
</dbReference>
<dbReference type="EMBL" id="RZTZ01000002">
    <property type="protein sequence ID" value="RVT65206.1"/>
    <property type="molecule type" value="Genomic_DNA"/>
</dbReference>
<dbReference type="InterPro" id="IPR029063">
    <property type="entry name" value="SAM-dependent_MTases_sf"/>
</dbReference>
<dbReference type="PIRSF" id="PIRSF018637">
    <property type="entry name" value="TrmK"/>
    <property type="match status" value="1"/>
</dbReference>
<evidence type="ECO:0000313" key="1">
    <source>
        <dbReference type="EMBL" id="RVT65206.1"/>
    </source>
</evidence>
<dbReference type="Proteomes" id="UP000288024">
    <property type="component" value="Unassembled WGS sequence"/>
</dbReference>
<keyword evidence="2" id="KW-1185">Reference proteome</keyword>
<reference evidence="1 2" key="1">
    <citation type="submission" date="2019-01" db="EMBL/GenBank/DDBJ databases">
        <title>Bacillus sp. M5HDSG1-1, whole genome shotgun sequence.</title>
        <authorList>
            <person name="Tuo L."/>
        </authorList>
    </citation>
    <scope>NUCLEOTIDE SEQUENCE [LARGE SCALE GENOMIC DNA]</scope>
    <source>
        <strain evidence="1 2">M5HDSG1-1</strain>
    </source>
</reference>
<organism evidence="1 2">
    <name type="scientific">Niallia taxi</name>
    <dbReference type="NCBI Taxonomy" id="2499688"/>
    <lineage>
        <taxon>Bacteria</taxon>
        <taxon>Bacillati</taxon>
        <taxon>Bacillota</taxon>
        <taxon>Bacilli</taxon>
        <taxon>Bacillales</taxon>
        <taxon>Bacillaceae</taxon>
        <taxon>Niallia</taxon>
    </lineage>
</organism>
<dbReference type="Pfam" id="PF04816">
    <property type="entry name" value="TrmK"/>
    <property type="match status" value="1"/>
</dbReference>